<proteinExistence type="predicted"/>
<accession>K1T5Z9</accession>
<reference evidence="2" key="1">
    <citation type="journal article" date="2013" name="Environ. Microbiol.">
        <title>Microbiota from the distal guts of lean and obese adolescents exhibit partial functional redundancy besides clear differences in community structure.</title>
        <authorList>
            <person name="Ferrer M."/>
            <person name="Ruiz A."/>
            <person name="Lanza F."/>
            <person name="Haange S.B."/>
            <person name="Oberbach A."/>
            <person name="Till H."/>
            <person name="Bargiela R."/>
            <person name="Campoy C."/>
            <person name="Segura M.T."/>
            <person name="Richter M."/>
            <person name="von Bergen M."/>
            <person name="Seifert J."/>
            <person name="Suarez A."/>
        </authorList>
    </citation>
    <scope>NUCLEOTIDE SEQUENCE</scope>
</reference>
<organism evidence="2">
    <name type="scientific">human gut metagenome</name>
    <dbReference type="NCBI Taxonomy" id="408170"/>
    <lineage>
        <taxon>unclassified sequences</taxon>
        <taxon>metagenomes</taxon>
        <taxon>organismal metagenomes</taxon>
    </lineage>
</organism>
<gene>
    <name evidence="2" type="ORF">LEA_15666</name>
</gene>
<dbReference type="EMBL" id="AJWY01010693">
    <property type="protein sequence ID" value="EKC54836.1"/>
    <property type="molecule type" value="Genomic_DNA"/>
</dbReference>
<sequence>MKRNRVFRLLASLTVVVLCMTAFSVTAFAGGGDGDYYTGESAETTPEPTEEPA</sequence>
<comment type="caution">
    <text evidence="2">The sequence shown here is derived from an EMBL/GenBank/DDBJ whole genome shotgun (WGS) entry which is preliminary data.</text>
</comment>
<name>K1T5Z9_9ZZZZ</name>
<evidence type="ECO:0000256" key="1">
    <source>
        <dbReference type="SAM" id="MobiDB-lite"/>
    </source>
</evidence>
<feature type="region of interest" description="Disordered" evidence="1">
    <location>
        <begin position="30"/>
        <end position="53"/>
    </location>
</feature>
<feature type="non-terminal residue" evidence="2">
    <location>
        <position position="53"/>
    </location>
</feature>
<protein>
    <submittedName>
        <fullName evidence="2">Uncharacterized protein</fullName>
    </submittedName>
</protein>
<evidence type="ECO:0000313" key="2">
    <source>
        <dbReference type="EMBL" id="EKC54836.1"/>
    </source>
</evidence>
<dbReference type="AlphaFoldDB" id="K1T5Z9"/>